<feature type="transmembrane region" description="Helical" evidence="1">
    <location>
        <begin position="37"/>
        <end position="57"/>
    </location>
</feature>
<protein>
    <submittedName>
        <fullName evidence="2">DUF4181 domain-containing protein</fullName>
    </submittedName>
</protein>
<comment type="caution">
    <text evidence="2">The sequence shown here is derived from an EMBL/GenBank/DDBJ whole genome shotgun (WGS) entry which is preliminary data.</text>
</comment>
<reference evidence="2 3" key="1">
    <citation type="submission" date="2019-11" db="EMBL/GenBank/DDBJ databases">
        <title>Draft genome sequences of five Paenibacillus species of dairy origin.</title>
        <authorList>
            <person name="Olajide A.M."/>
            <person name="Chen S."/>
            <person name="Lapointe G."/>
        </authorList>
    </citation>
    <scope>NUCLEOTIDE SEQUENCE [LARGE SCALE GENOMIC DNA]</scope>
    <source>
        <strain evidence="2 3">3CS1</strain>
    </source>
</reference>
<keyword evidence="1" id="KW-0812">Transmembrane</keyword>
<keyword evidence="1" id="KW-1133">Transmembrane helix</keyword>
<feature type="transmembrane region" description="Helical" evidence="1">
    <location>
        <begin position="95"/>
        <end position="113"/>
    </location>
</feature>
<evidence type="ECO:0000313" key="3">
    <source>
        <dbReference type="Proteomes" id="UP000435177"/>
    </source>
</evidence>
<keyword evidence="3" id="KW-1185">Reference proteome</keyword>
<gene>
    <name evidence="2" type="ORF">GNP94_20825</name>
</gene>
<dbReference type="EMBL" id="WOAA01000026">
    <property type="protein sequence ID" value="MUG68421.1"/>
    <property type="molecule type" value="Genomic_DNA"/>
</dbReference>
<accession>A0ABW9TB60</accession>
<organism evidence="2 3">
    <name type="scientific">Paenibacillus campinasensis</name>
    <dbReference type="NCBI Taxonomy" id="66347"/>
    <lineage>
        <taxon>Bacteria</taxon>
        <taxon>Bacillati</taxon>
        <taxon>Bacillota</taxon>
        <taxon>Bacilli</taxon>
        <taxon>Bacillales</taxon>
        <taxon>Paenibacillaceae</taxon>
        <taxon>Paenibacillus</taxon>
    </lineage>
</organism>
<evidence type="ECO:0000313" key="2">
    <source>
        <dbReference type="EMBL" id="MUG68421.1"/>
    </source>
</evidence>
<proteinExistence type="predicted"/>
<dbReference type="Proteomes" id="UP000435177">
    <property type="component" value="Unassembled WGS sequence"/>
</dbReference>
<keyword evidence="1" id="KW-0472">Membrane</keyword>
<evidence type="ECO:0000256" key="1">
    <source>
        <dbReference type="SAM" id="Phobius"/>
    </source>
</evidence>
<name>A0ABW9TB60_9BACL</name>
<sequence>MEVAGIFVILVFLQAALRRLLVTEKVSLFDTEGSDSYFRILVCFIAFVISMMVLDWGVIIDKALATKLWLLGGTVFLGVKRYMDKKYIPETKEHVVTTYLVSLSGILTLWVLFL</sequence>
<dbReference type="RefSeq" id="WP_155618899.1">
    <property type="nucleotide sequence ID" value="NZ_WOAA01000026.1"/>
</dbReference>